<feature type="transmembrane region" description="Helical" evidence="2">
    <location>
        <begin position="322"/>
        <end position="344"/>
    </location>
</feature>
<sequence length="1516" mass="168648">MASDNSEKNGSSRRKPRIKSWFVILLLLTVGASYIYYSYQKRQEAFINTYYFRTLQDVAAEFNHGLDQLISLHKFEVGSSTILSIFGSYRSDTRDDGGGNVGRSEFCEIRVGKVECVVREDDLQDLEKEKKPVDEKLKGNSGVGSDENSDVESEETKEYVLGANRIKIIREDSSVFYVDISDVMPAPRRDFALYIIADANNRVLGSIGAASGLSIVDTEAVSREIELRQKQNLINLANDKGVSEPKDAKALPGFSSHIDLELTIGRSRLYILPFLLNHDVGISPVNNNDRSSSRGQQGEGIPLYLIGVQPGSVIKSYENKRWNLSLLLFSLVALVFLWTVTRLLMVSRHQALGNSFYITMVAASYLSFVMLVALLVAWGQRSIAVYGKQQLAQSIFSEVEAQVSRDLESIFDALDGYHKYYRDLLSQLNPEQKEDSSKIRNNCGVTGIPYCSECTDRGEEPHRTVLLGMQGKRPIDGCIEQADTDLDCHICSKIKAADPPEEHGVILPFFSKVNIFGPGTNVKFKKSDGQGGEVRSWFDIKDNNSFPAGGKLLTVFLMDNNGRQVLPMFYFVESNKPPVSFSLAHREYFRRVRDKAGWNGASQTNKDRDGGRTGIPCADAGDVDCSNTRENFYIQRLLNISTGTRGTTLGLPLRCGGGKQCAGGGYVLGADIEIPALSLEPPFLSSPESEVGRARMQDLIFMVVDRVTGQVLYHMDDKRSMVENLYHAGLGTAGISQLIRAGRIQGTRNNKRSRPDRLVSGYYHGQSGDFLARKLGDMSQWALVVFIPDDGTDSLMTNVFLASTTGIGGILLLLVCLLYLTERYCNSDALKVYWGLPVSVTRHSVMLFSTILLTSIFLGYSLGAVINQYTGARWNTSLGLSLAVMAIVLAWGYAVLRSMRERDSTWEERQTHTAAGTVRLLTLFLTVGCAAAAYLQHVGDKPSGAVRWHSEKLCEARLNKEQLELRNIALTRYPNSIKQHGKDPLSLLPISEEWRSTLRKGDCKNSENEKPREPHIMPEDVGTFSQYTASTGPLKWVTRYLFGVGGGGKKDNPDGNGGDRDASYSLPNLFRFLIAMSIAFLLLCGVWYLFYRKVIGARLVGSPGLIAHLQHIISHNVPERAYSPERGLVLDLHCRAHAGSNLTALLYRSGKEQGGKDCEDEEITPISMDETARRGIAMLLEDCPGLRREADEVDLFPGVNISFSATMTEIEQRYGKRAGDKRISVHLSDLDICLSRTRQREALLRLIRHLKSMFLAGQLAELRISLGFHSYEALVLKAHSMKSERDPMTAAEFAGWAETLMDFIVELPEDLTREVDSQFVQYECCASGLLRNLPQELEVAHELSEPSWAAQRRWLNLGDVDKTSREWASINWILLKAGALFRHKWESCSGAEKLALFFLAKKKRVNTANAQLLEQMALQGLIRVDHGRVRIINNSFAYFARHAEDTETLKQLVEVSEAGAWQDYRLPVTLLILLVLGGIAFTSGSSLYLIAATMLGLLGTIGSLTSSAKMIRENLR</sequence>
<feature type="transmembrane region" description="Helical" evidence="2">
    <location>
        <begin position="878"/>
        <end position="896"/>
    </location>
</feature>
<keyword evidence="4" id="KW-1185">Reference proteome</keyword>
<feature type="transmembrane region" description="Helical" evidence="2">
    <location>
        <begin position="799"/>
        <end position="821"/>
    </location>
</feature>
<feature type="compositionally biased region" description="Basic and acidic residues" evidence="1">
    <location>
        <begin position="129"/>
        <end position="138"/>
    </location>
</feature>
<accession>A0A1M5GVK2</accession>
<feature type="transmembrane region" description="Helical" evidence="2">
    <location>
        <begin position="21"/>
        <end position="39"/>
    </location>
</feature>
<dbReference type="Proteomes" id="UP000184170">
    <property type="component" value="Unassembled WGS sequence"/>
</dbReference>
<keyword evidence="2" id="KW-1133">Transmembrane helix</keyword>
<gene>
    <name evidence="3" type="ORF">SAMN04487965_3262</name>
</gene>
<evidence type="ECO:0000256" key="1">
    <source>
        <dbReference type="SAM" id="MobiDB-lite"/>
    </source>
</evidence>
<feature type="transmembrane region" description="Helical" evidence="2">
    <location>
        <begin position="1069"/>
        <end position="1090"/>
    </location>
</feature>
<feature type="region of interest" description="Disordered" evidence="1">
    <location>
        <begin position="129"/>
        <end position="156"/>
    </location>
</feature>
<dbReference type="EMBL" id="FQVA01000006">
    <property type="protein sequence ID" value="SHG07462.1"/>
    <property type="molecule type" value="Genomic_DNA"/>
</dbReference>
<dbReference type="OrthoDB" id="7481928at2"/>
<feature type="transmembrane region" description="Helical" evidence="2">
    <location>
        <begin position="356"/>
        <end position="378"/>
    </location>
</feature>
<dbReference type="RefSeq" id="WP_073277130.1">
    <property type="nucleotide sequence ID" value="NZ_FQVA01000006.1"/>
</dbReference>
<feature type="region of interest" description="Disordered" evidence="1">
    <location>
        <begin position="999"/>
        <end position="1019"/>
    </location>
</feature>
<evidence type="ECO:0000256" key="2">
    <source>
        <dbReference type="SAM" id="Phobius"/>
    </source>
</evidence>
<feature type="transmembrane region" description="Helical" evidence="2">
    <location>
        <begin position="845"/>
        <end position="866"/>
    </location>
</feature>
<feature type="transmembrane region" description="Helical" evidence="2">
    <location>
        <begin position="917"/>
        <end position="935"/>
    </location>
</feature>
<protein>
    <submittedName>
        <fullName evidence="3">Uncharacterized protein</fullName>
    </submittedName>
</protein>
<reference evidence="4" key="1">
    <citation type="submission" date="2016-11" db="EMBL/GenBank/DDBJ databases">
        <authorList>
            <person name="Varghese N."/>
            <person name="Submissions S."/>
        </authorList>
    </citation>
    <scope>NUCLEOTIDE SEQUENCE [LARGE SCALE GENOMIC DNA]</scope>
    <source>
        <strain evidence="4">CGMCC 1.7063</strain>
    </source>
</reference>
<name>A0A1M5GVK2_9GAMM</name>
<organism evidence="3 4">
    <name type="scientific">Microbulbifer donghaiensis</name>
    <dbReference type="NCBI Taxonomy" id="494016"/>
    <lineage>
        <taxon>Bacteria</taxon>
        <taxon>Pseudomonadati</taxon>
        <taxon>Pseudomonadota</taxon>
        <taxon>Gammaproteobacteria</taxon>
        <taxon>Cellvibrionales</taxon>
        <taxon>Microbulbiferaceae</taxon>
        <taxon>Microbulbifer</taxon>
    </lineage>
</organism>
<evidence type="ECO:0000313" key="3">
    <source>
        <dbReference type="EMBL" id="SHG07462.1"/>
    </source>
</evidence>
<feature type="compositionally biased region" description="Basic and acidic residues" evidence="1">
    <location>
        <begin position="999"/>
        <end position="1018"/>
    </location>
</feature>
<keyword evidence="2" id="KW-0812">Transmembrane</keyword>
<keyword evidence="2" id="KW-0472">Membrane</keyword>
<feature type="transmembrane region" description="Helical" evidence="2">
    <location>
        <begin position="1464"/>
        <end position="1481"/>
    </location>
</feature>
<evidence type="ECO:0000313" key="4">
    <source>
        <dbReference type="Proteomes" id="UP000184170"/>
    </source>
</evidence>
<proteinExistence type="predicted"/>